<proteinExistence type="predicted"/>
<dbReference type="EMBL" id="HBNS01056911">
    <property type="protein sequence ID" value="CAE4660738.1"/>
    <property type="molecule type" value="Transcribed_RNA"/>
</dbReference>
<name>A0A7S4SZ66_9STRA</name>
<evidence type="ECO:0000313" key="1">
    <source>
        <dbReference type="EMBL" id="CAE4660738.1"/>
    </source>
</evidence>
<protein>
    <submittedName>
        <fullName evidence="1">Uncharacterized protein</fullName>
    </submittedName>
</protein>
<gene>
    <name evidence="1" type="ORF">DBRI00130_LOCUS40952</name>
</gene>
<sequence>MPPPIYVSIGSNKRFYIEFEDGRAEWYGPEKLADCLEAHCDLEISSVAFGERWDTFFVVFSDGSWDYQGKGIPKELVRLIVHNGGFLSDLICVTLGPQGEWFVATKNGQTWWGGLSDELEKIIYDLLSAPRASDWKPRVVDFIDFGESGSYFLSYE</sequence>
<dbReference type="AlphaFoldDB" id="A0A7S4SZ66"/>
<reference evidence="1" key="1">
    <citation type="submission" date="2021-01" db="EMBL/GenBank/DDBJ databases">
        <authorList>
            <person name="Corre E."/>
            <person name="Pelletier E."/>
            <person name="Niang G."/>
            <person name="Scheremetjew M."/>
            <person name="Finn R."/>
            <person name="Kale V."/>
            <person name="Holt S."/>
            <person name="Cochrane G."/>
            <person name="Meng A."/>
            <person name="Brown T."/>
            <person name="Cohen L."/>
        </authorList>
    </citation>
    <scope>NUCLEOTIDE SEQUENCE</scope>
    <source>
        <strain evidence="1">GSO104</strain>
    </source>
</reference>
<accession>A0A7S4SZ66</accession>
<organism evidence="1">
    <name type="scientific">Ditylum brightwellii</name>
    <dbReference type="NCBI Taxonomy" id="49249"/>
    <lineage>
        <taxon>Eukaryota</taxon>
        <taxon>Sar</taxon>
        <taxon>Stramenopiles</taxon>
        <taxon>Ochrophyta</taxon>
        <taxon>Bacillariophyta</taxon>
        <taxon>Mediophyceae</taxon>
        <taxon>Lithodesmiophycidae</taxon>
        <taxon>Lithodesmiales</taxon>
        <taxon>Lithodesmiaceae</taxon>
        <taxon>Ditylum</taxon>
    </lineage>
</organism>